<dbReference type="GO" id="GO:0006412">
    <property type="term" value="P:translation"/>
    <property type="evidence" value="ECO:0007669"/>
    <property type="project" value="TreeGrafter"/>
</dbReference>
<sequence>MRRKILEDPICERCKTEIEDSVHALWSCTELDVVWADQEQWGFRGEIDFTSVTELLSWMIGKGKPLELLAYTAYNVWNQRNKVRFNIQTCLLHQVAAQSAERLAHFRASTDASVLQVRSNVTGGATQPKILKSSELSLCASDRSSSSPFSLGENKMPLGLILGLGRAFRRKRPSSLDILSSKRAPRDYYKGKNCKPTGFHTRKGGYVVVNEKLPNYVVPDLTDFKLKPYVSQCPREVKTAEATDAAK</sequence>
<evidence type="ECO:0000313" key="7">
    <source>
        <dbReference type="EMBL" id="KAK9990304.1"/>
    </source>
</evidence>
<evidence type="ECO:0000256" key="4">
    <source>
        <dbReference type="ARBA" id="ARBA00022980"/>
    </source>
</evidence>
<dbReference type="PANTHER" id="PTHR21338:SF0">
    <property type="entry name" value="LARGE RIBOSOMAL SUBUNIT PROTEIN ML41"/>
    <property type="match status" value="1"/>
</dbReference>
<protein>
    <submittedName>
        <fullName evidence="7">Uncharacterized protein</fullName>
    </submittedName>
</protein>
<evidence type="ECO:0000313" key="8">
    <source>
        <dbReference type="Proteomes" id="UP001459277"/>
    </source>
</evidence>
<evidence type="ECO:0000256" key="2">
    <source>
        <dbReference type="ARBA" id="ARBA00010152"/>
    </source>
</evidence>
<keyword evidence="8" id="KW-1185">Reference proteome</keyword>
<comment type="subcellular location">
    <subcellularLocation>
        <location evidence="1">Mitochondrion</location>
    </subcellularLocation>
</comment>
<accession>A0AAW2BZW3</accession>
<proteinExistence type="inferred from homology"/>
<keyword evidence="6" id="KW-0687">Ribonucleoprotein</keyword>
<keyword evidence="5" id="KW-0496">Mitochondrion</keyword>
<dbReference type="PANTHER" id="PTHR21338">
    <property type="entry name" value="MITOCHONDRIAL RIBOSOMAL PROTEIN L41"/>
    <property type="match status" value="1"/>
</dbReference>
<dbReference type="GO" id="GO:0003735">
    <property type="term" value="F:structural constituent of ribosome"/>
    <property type="evidence" value="ECO:0007669"/>
    <property type="project" value="InterPro"/>
</dbReference>
<organism evidence="7 8">
    <name type="scientific">Lithocarpus litseifolius</name>
    <dbReference type="NCBI Taxonomy" id="425828"/>
    <lineage>
        <taxon>Eukaryota</taxon>
        <taxon>Viridiplantae</taxon>
        <taxon>Streptophyta</taxon>
        <taxon>Embryophyta</taxon>
        <taxon>Tracheophyta</taxon>
        <taxon>Spermatophyta</taxon>
        <taxon>Magnoliopsida</taxon>
        <taxon>eudicotyledons</taxon>
        <taxon>Gunneridae</taxon>
        <taxon>Pentapetalae</taxon>
        <taxon>rosids</taxon>
        <taxon>fabids</taxon>
        <taxon>Fagales</taxon>
        <taxon>Fagaceae</taxon>
        <taxon>Lithocarpus</taxon>
    </lineage>
</organism>
<evidence type="ECO:0000256" key="6">
    <source>
        <dbReference type="ARBA" id="ARBA00023274"/>
    </source>
</evidence>
<dbReference type="EMBL" id="JAZDWU010000009">
    <property type="protein sequence ID" value="KAK9990304.1"/>
    <property type="molecule type" value="Genomic_DNA"/>
</dbReference>
<dbReference type="GO" id="GO:0005762">
    <property type="term" value="C:mitochondrial large ribosomal subunit"/>
    <property type="evidence" value="ECO:0007669"/>
    <property type="project" value="InterPro"/>
</dbReference>
<comment type="similarity">
    <text evidence="2">Belongs to the mitochondrion-specific ribosomal protein mL41 family.</text>
</comment>
<reference evidence="7 8" key="1">
    <citation type="submission" date="2024-01" db="EMBL/GenBank/DDBJ databases">
        <title>A telomere-to-telomere, gap-free genome of sweet tea (Lithocarpus litseifolius).</title>
        <authorList>
            <person name="Zhou J."/>
        </authorList>
    </citation>
    <scope>NUCLEOTIDE SEQUENCE [LARGE SCALE GENOMIC DNA]</scope>
    <source>
        <strain evidence="7">Zhou-2022a</strain>
        <tissue evidence="7">Leaf</tissue>
    </source>
</reference>
<evidence type="ECO:0000256" key="5">
    <source>
        <dbReference type="ARBA" id="ARBA00023128"/>
    </source>
</evidence>
<keyword evidence="4" id="KW-0689">Ribosomal protein</keyword>
<gene>
    <name evidence="7" type="ORF">SO802_025289</name>
</gene>
<dbReference type="Proteomes" id="UP001459277">
    <property type="component" value="Unassembled WGS sequence"/>
</dbReference>
<comment type="caution">
    <text evidence="7">The sequence shown here is derived from an EMBL/GenBank/DDBJ whole genome shotgun (WGS) entry which is preliminary data.</text>
</comment>
<dbReference type="AlphaFoldDB" id="A0AAW2BZW3"/>
<evidence type="ECO:0000256" key="3">
    <source>
        <dbReference type="ARBA" id="ARBA00022946"/>
    </source>
</evidence>
<dbReference type="Pfam" id="PF09809">
    <property type="entry name" value="MRP-L27"/>
    <property type="match status" value="1"/>
</dbReference>
<evidence type="ECO:0000256" key="1">
    <source>
        <dbReference type="ARBA" id="ARBA00004173"/>
    </source>
</evidence>
<dbReference type="InterPro" id="IPR019189">
    <property type="entry name" value="Ribosomal_mL41"/>
</dbReference>
<name>A0AAW2BZW3_9ROSI</name>
<keyword evidence="3" id="KW-0809">Transit peptide</keyword>